<dbReference type="AlphaFoldDB" id="A0A6L5YS47"/>
<feature type="domain" description="YcxB-like C-terminal" evidence="2">
    <location>
        <begin position="95"/>
        <end position="152"/>
    </location>
</feature>
<dbReference type="EMBL" id="VUNI01000009">
    <property type="protein sequence ID" value="MST74736.1"/>
    <property type="molecule type" value="Genomic_DNA"/>
</dbReference>
<keyword evidence="1" id="KW-1133">Transmembrane helix</keyword>
<dbReference type="RefSeq" id="WP_154429705.1">
    <property type="nucleotide sequence ID" value="NZ_VUNI01000009.1"/>
</dbReference>
<evidence type="ECO:0000259" key="2">
    <source>
        <dbReference type="Pfam" id="PF14317"/>
    </source>
</evidence>
<accession>A0A6L5YS47</accession>
<dbReference type="Pfam" id="PF14317">
    <property type="entry name" value="YcxB"/>
    <property type="match status" value="1"/>
</dbReference>
<keyword evidence="1" id="KW-0472">Membrane</keyword>
<dbReference type="Proteomes" id="UP000474024">
    <property type="component" value="Unassembled WGS sequence"/>
</dbReference>
<protein>
    <submittedName>
        <fullName evidence="3">YcxB family protein</fullName>
    </submittedName>
</protein>
<proteinExistence type="predicted"/>
<sequence>MTVEFDVKLEPKDLYRFNLYQTYTGSQGIISILIIILAGIMTAVSYKDGNYSYAVMYGIFFVIFIGYIPVTLWTKAKLTLKSNKVLADTLHYEVSEDGIRVTQGEESGELPWKQIYKMISTRNNVLIYSGRKNAYIIPKSQLDGQYDRLAELANDRLEKFRVKMK</sequence>
<evidence type="ECO:0000313" key="3">
    <source>
        <dbReference type="EMBL" id="MST74736.1"/>
    </source>
</evidence>
<name>A0A6L5YS47_9FIRM</name>
<evidence type="ECO:0000313" key="4">
    <source>
        <dbReference type="Proteomes" id="UP000474024"/>
    </source>
</evidence>
<dbReference type="InterPro" id="IPR025588">
    <property type="entry name" value="YcxB-like_C"/>
</dbReference>
<feature type="transmembrane region" description="Helical" evidence="1">
    <location>
        <begin position="28"/>
        <end position="46"/>
    </location>
</feature>
<keyword evidence="4" id="KW-1185">Reference proteome</keyword>
<evidence type="ECO:0000256" key="1">
    <source>
        <dbReference type="SAM" id="Phobius"/>
    </source>
</evidence>
<organism evidence="3 4">
    <name type="scientific">Roseburia porci</name>
    <dbReference type="NCBI Taxonomy" id="2605790"/>
    <lineage>
        <taxon>Bacteria</taxon>
        <taxon>Bacillati</taxon>
        <taxon>Bacillota</taxon>
        <taxon>Clostridia</taxon>
        <taxon>Lachnospirales</taxon>
        <taxon>Lachnospiraceae</taxon>
        <taxon>Roseburia</taxon>
    </lineage>
</organism>
<gene>
    <name evidence="3" type="ORF">FYJ75_06740</name>
</gene>
<comment type="caution">
    <text evidence="3">The sequence shown here is derived from an EMBL/GenBank/DDBJ whole genome shotgun (WGS) entry which is preliminary data.</text>
</comment>
<keyword evidence="1" id="KW-0812">Transmembrane</keyword>
<feature type="transmembrane region" description="Helical" evidence="1">
    <location>
        <begin position="52"/>
        <end position="74"/>
    </location>
</feature>
<reference evidence="3 4" key="1">
    <citation type="submission" date="2019-08" db="EMBL/GenBank/DDBJ databases">
        <title>In-depth cultivation of the pig gut microbiome towards novel bacterial diversity and tailored functional studies.</title>
        <authorList>
            <person name="Wylensek D."/>
            <person name="Hitch T.C.A."/>
            <person name="Clavel T."/>
        </authorList>
    </citation>
    <scope>NUCLEOTIDE SEQUENCE [LARGE SCALE GENOMIC DNA]</scope>
    <source>
        <strain evidence="3 4">MUC/MUC-530-WT-4D</strain>
    </source>
</reference>